<gene>
    <name evidence="3" type="ORF">BCF33_0639</name>
</gene>
<sequence>MPTKHRNSPSALFPASLFALMVGVIAATVLLVMYDDWSWIGALGIAALIASVVFVVLLVMLRAPNPPAAESADAFEPLNDTRSAPPASAEGAAVGRHLGEGTTTAAAVTSAGTASAPSVAVPADAARRSPLDPAEMPLPGAGDVGPPAGGSSEGAVDALAERGKAIETAESAPLAPEVPRKGALDGGTVASEGVPHDEKPQAKKVPPAATAHHAEEAGGGDPGGVDPMMPAPTKPDPAARDDARAAFEAEAGGGDPGGVDPMMPAPGAGAAADRADARAAFGAEAGGGDPGGADPMMPAVDAAPAGESREDARAAFAGEMATGRAPGAIEGARAGGADDLKMIKGVGPKLEAMLNGMGIYHFDQIAAWGSDEIAWADANIEGFKGRVSRDDWVGQSRTLAAGSDPAA</sequence>
<comment type="caution">
    <text evidence="3">The sequence shown here is derived from an EMBL/GenBank/DDBJ whole genome shotgun (WGS) entry which is preliminary data.</text>
</comment>
<keyword evidence="2" id="KW-0812">Transmembrane</keyword>
<reference evidence="3 4" key="1">
    <citation type="submission" date="2018-03" db="EMBL/GenBank/DDBJ databases">
        <title>Genomic Encyclopedia of Archaeal and Bacterial Type Strains, Phase II (KMG-II): from individual species to whole genera.</title>
        <authorList>
            <person name="Goeker M."/>
        </authorList>
    </citation>
    <scope>NUCLEOTIDE SEQUENCE [LARGE SCALE GENOMIC DNA]</scope>
    <source>
        <strain evidence="3 4">DSM 29318</strain>
    </source>
</reference>
<dbReference type="RefSeq" id="WP_211292353.1">
    <property type="nucleotide sequence ID" value="NZ_PVTT01000001.1"/>
</dbReference>
<keyword evidence="3" id="KW-0255">Endonuclease</keyword>
<dbReference type="EMBL" id="PVTT01000001">
    <property type="protein sequence ID" value="PRY95027.1"/>
    <property type="molecule type" value="Genomic_DNA"/>
</dbReference>
<keyword evidence="2" id="KW-0472">Membrane</keyword>
<keyword evidence="3" id="KW-0540">Nuclease</keyword>
<feature type="region of interest" description="Disordered" evidence="1">
    <location>
        <begin position="167"/>
        <end position="275"/>
    </location>
</feature>
<evidence type="ECO:0000256" key="2">
    <source>
        <dbReference type="SAM" id="Phobius"/>
    </source>
</evidence>
<proteinExistence type="predicted"/>
<feature type="compositionally biased region" description="Low complexity" evidence="1">
    <location>
        <begin position="258"/>
        <end position="275"/>
    </location>
</feature>
<dbReference type="GO" id="GO:0004519">
    <property type="term" value="F:endonuclease activity"/>
    <property type="evidence" value="ECO:0007669"/>
    <property type="project" value="UniProtKB-KW"/>
</dbReference>
<feature type="compositionally biased region" description="Low complexity" evidence="1">
    <location>
        <begin position="137"/>
        <end position="146"/>
    </location>
</feature>
<evidence type="ECO:0000313" key="3">
    <source>
        <dbReference type="EMBL" id="PRY95027.1"/>
    </source>
</evidence>
<organism evidence="3 4">
    <name type="scientific">Hasllibacter halocynthiae</name>
    <dbReference type="NCBI Taxonomy" id="595589"/>
    <lineage>
        <taxon>Bacteria</taxon>
        <taxon>Pseudomonadati</taxon>
        <taxon>Pseudomonadota</taxon>
        <taxon>Alphaproteobacteria</taxon>
        <taxon>Rhodobacterales</taxon>
        <taxon>Roseobacteraceae</taxon>
        <taxon>Hasllibacter</taxon>
    </lineage>
</organism>
<dbReference type="Proteomes" id="UP000238801">
    <property type="component" value="Unassembled WGS sequence"/>
</dbReference>
<keyword evidence="2" id="KW-1133">Transmembrane helix</keyword>
<feature type="transmembrane region" description="Helical" evidence="2">
    <location>
        <begin position="12"/>
        <end position="33"/>
    </location>
</feature>
<feature type="region of interest" description="Disordered" evidence="1">
    <location>
        <begin position="70"/>
        <end position="155"/>
    </location>
</feature>
<name>A0A2T0X7X6_9RHOB</name>
<protein>
    <submittedName>
        <fullName evidence="3">Putative flap endonuclease-1-like 5' DNA nuclease</fullName>
    </submittedName>
</protein>
<dbReference type="AlphaFoldDB" id="A0A2T0X7X6"/>
<accession>A0A2T0X7X6</accession>
<evidence type="ECO:0000313" key="4">
    <source>
        <dbReference type="Proteomes" id="UP000238801"/>
    </source>
</evidence>
<evidence type="ECO:0000256" key="1">
    <source>
        <dbReference type="SAM" id="MobiDB-lite"/>
    </source>
</evidence>
<keyword evidence="4" id="KW-1185">Reference proteome</keyword>
<feature type="compositionally biased region" description="Basic and acidic residues" evidence="1">
    <location>
        <begin position="237"/>
        <end position="247"/>
    </location>
</feature>
<keyword evidence="3" id="KW-0378">Hydrolase</keyword>
<feature type="compositionally biased region" description="Low complexity" evidence="1">
    <location>
        <begin position="101"/>
        <end position="124"/>
    </location>
</feature>
<feature type="transmembrane region" description="Helical" evidence="2">
    <location>
        <begin position="39"/>
        <end position="61"/>
    </location>
</feature>